<evidence type="ECO:0000259" key="1">
    <source>
        <dbReference type="PROSITE" id="PS51819"/>
    </source>
</evidence>
<dbReference type="Gene3D" id="3.10.180.10">
    <property type="entry name" value="2,3-Dihydroxybiphenyl 1,2-Dioxygenase, domain 1"/>
    <property type="match status" value="1"/>
</dbReference>
<dbReference type="PANTHER" id="PTHR33993">
    <property type="entry name" value="GLYOXALASE-RELATED"/>
    <property type="match status" value="1"/>
</dbReference>
<dbReference type="Proteomes" id="UP000641932">
    <property type="component" value="Unassembled WGS sequence"/>
</dbReference>
<proteinExistence type="predicted"/>
<dbReference type="SUPFAM" id="SSF54593">
    <property type="entry name" value="Glyoxalase/Bleomycin resistance protein/Dihydroxybiphenyl dioxygenase"/>
    <property type="match status" value="1"/>
</dbReference>
<dbReference type="InterPro" id="IPR037523">
    <property type="entry name" value="VOC_core"/>
</dbReference>
<reference evidence="2" key="1">
    <citation type="journal article" date="2014" name="Int. J. Syst. Evol. Microbiol.">
        <title>Complete genome sequence of Corynebacterium casei LMG S-19264T (=DSM 44701T), isolated from a smear-ripened cheese.</title>
        <authorList>
            <consortium name="US DOE Joint Genome Institute (JGI-PGF)"/>
            <person name="Walter F."/>
            <person name="Albersmeier A."/>
            <person name="Kalinowski J."/>
            <person name="Ruckert C."/>
        </authorList>
    </citation>
    <scope>NUCLEOTIDE SEQUENCE</scope>
    <source>
        <strain evidence="2">CGMCC 4.7201</strain>
    </source>
</reference>
<dbReference type="InterPro" id="IPR029068">
    <property type="entry name" value="Glyas_Bleomycin-R_OHBP_Dase"/>
</dbReference>
<dbReference type="EMBL" id="BMMS01000004">
    <property type="protein sequence ID" value="GGO83198.1"/>
    <property type="molecule type" value="Genomic_DNA"/>
</dbReference>
<dbReference type="InterPro" id="IPR041581">
    <property type="entry name" value="Glyoxalase_6"/>
</dbReference>
<accession>A0A917ZI36</accession>
<comment type="caution">
    <text evidence="2">The sequence shown here is derived from an EMBL/GenBank/DDBJ whole genome shotgun (WGS) entry which is preliminary data.</text>
</comment>
<keyword evidence="3" id="KW-1185">Reference proteome</keyword>
<dbReference type="AlphaFoldDB" id="A0A917ZI36"/>
<dbReference type="PROSITE" id="PS51819">
    <property type="entry name" value="VOC"/>
    <property type="match status" value="1"/>
</dbReference>
<sequence length="143" mass="15855">MTRRGGGEAAMVWCRPARSPSWQDCGMERVLGIGGYFMRAADPAALSAWYRDCLGLDSDEHGLWRQGAGPTVFAAFESETDYFGSRAQQSMLNFRVRDLDAMLAQLRAKGADVAEETQDMEGVGRFGWVTDPEGNRVELWQPA</sequence>
<gene>
    <name evidence="2" type="ORF">GCM10012280_11600</name>
</gene>
<name>A0A917ZI36_9ACTN</name>
<dbReference type="Pfam" id="PF18029">
    <property type="entry name" value="Glyoxalase_6"/>
    <property type="match status" value="1"/>
</dbReference>
<evidence type="ECO:0000313" key="2">
    <source>
        <dbReference type="EMBL" id="GGO83198.1"/>
    </source>
</evidence>
<organism evidence="2 3">
    <name type="scientific">Wenjunlia tyrosinilytica</name>
    <dbReference type="NCBI Taxonomy" id="1544741"/>
    <lineage>
        <taxon>Bacteria</taxon>
        <taxon>Bacillati</taxon>
        <taxon>Actinomycetota</taxon>
        <taxon>Actinomycetes</taxon>
        <taxon>Kitasatosporales</taxon>
        <taxon>Streptomycetaceae</taxon>
        <taxon>Wenjunlia</taxon>
    </lineage>
</organism>
<protein>
    <submittedName>
        <fullName evidence="2">Glyoxalase</fullName>
    </submittedName>
</protein>
<reference evidence="2" key="2">
    <citation type="submission" date="2020-09" db="EMBL/GenBank/DDBJ databases">
        <authorList>
            <person name="Sun Q."/>
            <person name="Zhou Y."/>
        </authorList>
    </citation>
    <scope>NUCLEOTIDE SEQUENCE</scope>
    <source>
        <strain evidence="2">CGMCC 4.7201</strain>
    </source>
</reference>
<dbReference type="InterPro" id="IPR052164">
    <property type="entry name" value="Anthracycline_SecMetBiosynth"/>
</dbReference>
<evidence type="ECO:0000313" key="3">
    <source>
        <dbReference type="Proteomes" id="UP000641932"/>
    </source>
</evidence>
<dbReference type="PANTHER" id="PTHR33993:SF5">
    <property type="entry name" value="GLYOXALASE"/>
    <property type="match status" value="1"/>
</dbReference>
<feature type="domain" description="VOC" evidence="1">
    <location>
        <begin position="32"/>
        <end position="142"/>
    </location>
</feature>